<reference evidence="2 3" key="1">
    <citation type="submission" date="2017-06" db="EMBL/GenBank/DDBJ databases">
        <authorList>
            <person name="Kim H.J."/>
            <person name="Triplett B.A."/>
        </authorList>
    </citation>
    <scope>NUCLEOTIDE SEQUENCE [LARGE SCALE GENOMIC DNA]</scope>
    <source>
        <strain evidence="2">FRACA_ARgP5</strain>
    </source>
</reference>
<dbReference type="Proteomes" id="UP000234331">
    <property type="component" value="Unassembled WGS sequence"/>
</dbReference>
<evidence type="ECO:0000313" key="3">
    <source>
        <dbReference type="Proteomes" id="UP000234331"/>
    </source>
</evidence>
<keyword evidence="3" id="KW-1185">Reference proteome</keyword>
<keyword evidence="1" id="KW-0472">Membrane</keyword>
<name>A0A2I2KX74_9ACTN</name>
<evidence type="ECO:0000256" key="1">
    <source>
        <dbReference type="SAM" id="Phobius"/>
    </source>
</evidence>
<gene>
    <name evidence="2" type="ORF">FRACA_4290003</name>
</gene>
<dbReference type="EMBL" id="FZMO01000367">
    <property type="protein sequence ID" value="SNQ50256.1"/>
    <property type="molecule type" value="Genomic_DNA"/>
</dbReference>
<keyword evidence="1" id="KW-1133">Transmembrane helix</keyword>
<dbReference type="SUPFAM" id="SSF51735">
    <property type="entry name" value="NAD(P)-binding Rossmann-fold domains"/>
    <property type="match status" value="1"/>
</dbReference>
<sequence length="73" mass="7637">MTDRLAGKVVLVTGAGQDIGRGIALALAQGALVVTASAAPARRRRCRRQRPGRWIGSRIGSAVLTQVTLALDD</sequence>
<proteinExistence type="predicted"/>
<evidence type="ECO:0000313" key="2">
    <source>
        <dbReference type="EMBL" id="SNQ50256.1"/>
    </source>
</evidence>
<dbReference type="Gene3D" id="3.40.50.720">
    <property type="entry name" value="NAD(P)-binding Rossmann-like Domain"/>
    <property type="match status" value="1"/>
</dbReference>
<feature type="transmembrane region" description="Helical" evidence="1">
    <location>
        <begin position="20"/>
        <end position="41"/>
    </location>
</feature>
<keyword evidence="1" id="KW-0812">Transmembrane</keyword>
<protein>
    <submittedName>
        <fullName evidence="2">Uncharacterized protein</fullName>
    </submittedName>
</protein>
<dbReference type="AlphaFoldDB" id="A0A2I2KX74"/>
<accession>A0A2I2KX74</accession>
<dbReference type="InterPro" id="IPR036291">
    <property type="entry name" value="NAD(P)-bd_dom_sf"/>
</dbReference>
<organism evidence="2 3">
    <name type="scientific">Frankia canadensis</name>
    <dbReference type="NCBI Taxonomy" id="1836972"/>
    <lineage>
        <taxon>Bacteria</taxon>
        <taxon>Bacillati</taxon>
        <taxon>Actinomycetota</taxon>
        <taxon>Actinomycetes</taxon>
        <taxon>Frankiales</taxon>
        <taxon>Frankiaceae</taxon>
        <taxon>Frankia</taxon>
    </lineage>
</organism>